<keyword evidence="3" id="KW-1185">Reference proteome</keyword>
<sequence length="131" mass="14224">MHVGNASNTPPPHPGLAAYYLFALKELGPAAFNKGGRVLHGFSARRQLANFKTRRRVVGSEVGARLRRLLCRLPSLPPSLPRMVKMQRPLSKNFPGTASRDSPAPAPRLSMGLVLQQQPPPPLLSLSLSSQ</sequence>
<organism evidence="2 3">
    <name type="scientific">Podarcis lilfordi</name>
    <name type="common">Lilford's wall lizard</name>
    <dbReference type="NCBI Taxonomy" id="74358"/>
    <lineage>
        <taxon>Eukaryota</taxon>
        <taxon>Metazoa</taxon>
        <taxon>Chordata</taxon>
        <taxon>Craniata</taxon>
        <taxon>Vertebrata</taxon>
        <taxon>Euteleostomi</taxon>
        <taxon>Lepidosauria</taxon>
        <taxon>Squamata</taxon>
        <taxon>Bifurcata</taxon>
        <taxon>Unidentata</taxon>
        <taxon>Episquamata</taxon>
        <taxon>Laterata</taxon>
        <taxon>Lacertibaenia</taxon>
        <taxon>Lacertidae</taxon>
        <taxon>Podarcis</taxon>
    </lineage>
</organism>
<accession>A0AA35KY35</accession>
<reference evidence="2" key="1">
    <citation type="submission" date="2022-12" db="EMBL/GenBank/DDBJ databases">
        <authorList>
            <person name="Alioto T."/>
            <person name="Alioto T."/>
            <person name="Gomez Garrido J."/>
        </authorList>
    </citation>
    <scope>NUCLEOTIDE SEQUENCE</scope>
</reference>
<protein>
    <submittedName>
        <fullName evidence="2">Uncharacterized protein</fullName>
    </submittedName>
</protein>
<feature type="region of interest" description="Disordered" evidence="1">
    <location>
        <begin position="81"/>
        <end position="131"/>
    </location>
</feature>
<proteinExistence type="predicted"/>
<evidence type="ECO:0000256" key="1">
    <source>
        <dbReference type="SAM" id="MobiDB-lite"/>
    </source>
</evidence>
<evidence type="ECO:0000313" key="2">
    <source>
        <dbReference type="EMBL" id="CAI5785727.1"/>
    </source>
</evidence>
<dbReference type="AlphaFoldDB" id="A0AA35KY35"/>
<dbReference type="EMBL" id="OX395135">
    <property type="protein sequence ID" value="CAI5785727.1"/>
    <property type="molecule type" value="Genomic_DNA"/>
</dbReference>
<dbReference type="Proteomes" id="UP001178461">
    <property type="component" value="Chromosome 10"/>
</dbReference>
<evidence type="ECO:0000313" key="3">
    <source>
        <dbReference type="Proteomes" id="UP001178461"/>
    </source>
</evidence>
<gene>
    <name evidence="2" type="ORF">PODLI_1B004433</name>
</gene>
<name>A0AA35KY35_9SAUR</name>